<dbReference type="SUPFAM" id="SSF52540">
    <property type="entry name" value="P-loop containing nucleoside triphosphate hydrolases"/>
    <property type="match status" value="1"/>
</dbReference>
<dbReference type="InterPro" id="IPR027417">
    <property type="entry name" value="P-loop_NTPase"/>
</dbReference>
<gene>
    <name evidence="1" type="ORF">J2Z56_001533</name>
    <name evidence="2" type="ORF">J2Z57_001359</name>
</gene>
<reference evidence="1" key="1">
    <citation type="submission" date="2021-03" db="EMBL/GenBank/DDBJ databases">
        <title>Genomic Encyclopedia of Type Strains, Phase IV (KMG-IV): sequencing the most valuable type-strain genomes for metagenomic binning, comparative biology and taxonomic classification.</title>
        <authorList>
            <person name="Goeker M."/>
        </authorList>
    </citation>
    <scope>NUCLEOTIDE SEQUENCE</scope>
    <source>
        <strain evidence="1">DSM 15523</strain>
        <strain evidence="2 4">DSM 16476</strain>
    </source>
</reference>
<dbReference type="Gene3D" id="3.40.50.300">
    <property type="entry name" value="P-loop containing nucleotide triphosphate hydrolases"/>
    <property type="match status" value="1"/>
</dbReference>
<dbReference type="OrthoDB" id="288532at2"/>
<name>A0A9X0YLV6_9FLAO</name>
<dbReference type="GO" id="GO:0008146">
    <property type="term" value="F:sulfotransferase activity"/>
    <property type="evidence" value="ECO:0007669"/>
    <property type="project" value="InterPro"/>
</dbReference>
<dbReference type="Proteomes" id="UP001231587">
    <property type="component" value="Unassembled WGS sequence"/>
</dbReference>
<evidence type="ECO:0000313" key="4">
    <source>
        <dbReference type="Proteomes" id="UP001231587"/>
    </source>
</evidence>
<keyword evidence="4" id="KW-1185">Reference proteome</keyword>
<evidence type="ECO:0000313" key="1">
    <source>
        <dbReference type="EMBL" id="MBP1839622.1"/>
    </source>
</evidence>
<dbReference type="InterPro" id="IPR005331">
    <property type="entry name" value="Sulfotransferase"/>
</dbReference>
<dbReference type="EMBL" id="JAGGJQ010000003">
    <property type="protein sequence ID" value="MBP1839622.1"/>
    <property type="molecule type" value="Genomic_DNA"/>
</dbReference>
<dbReference type="Pfam" id="PF03567">
    <property type="entry name" value="Sulfotransfer_2"/>
    <property type="match status" value="1"/>
</dbReference>
<sequence>METKFYKKISNRIGLFFNSPVKKGELKNFVFIHIAKTGGTSVISITGKAHRKHLTVKQVIKYIGQKKWDNVYTFAIVRNPWAKVVSQYKFRTKTNKSKMGDNPIDFKDWVKKVFVEKDKFYYHVRPLLFAPQVDWLKNNQGEIDLDKVIRFENLNEEYREVAQIIGIDPELPHLNSTKPSDYKSYYDEETKNIIADWFAEDIKTFNYRF</sequence>
<dbReference type="Proteomes" id="UP001138672">
    <property type="component" value="Unassembled WGS sequence"/>
</dbReference>
<proteinExistence type="predicted"/>
<dbReference type="AlphaFoldDB" id="A0A9X0YLV6"/>
<organism evidence="1 3">
    <name type="scientific">Formosa algae</name>
    <dbReference type="NCBI Taxonomy" id="225843"/>
    <lineage>
        <taxon>Bacteria</taxon>
        <taxon>Pseudomonadati</taxon>
        <taxon>Bacteroidota</taxon>
        <taxon>Flavobacteriia</taxon>
        <taxon>Flavobacteriales</taxon>
        <taxon>Flavobacteriaceae</taxon>
        <taxon>Formosa</taxon>
    </lineage>
</organism>
<protein>
    <recommendedName>
        <fullName evidence="5">Sulfotransferase family protein</fullName>
    </recommendedName>
</protein>
<dbReference type="EMBL" id="JAUSUU010000003">
    <property type="protein sequence ID" value="MDQ0334926.1"/>
    <property type="molecule type" value="Genomic_DNA"/>
</dbReference>
<dbReference type="GO" id="GO:0016020">
    <property type="term" value="C:membrane"/>
    <property type="evidence" value="ECO:0007669"/>
    <property type="project" value="InterPro"/>
</dbReference>
<dbReference type="RefSeq" id="WP_057781492.1">
    <property type="nucleotide sequence ID" value="NZ_JAGGJQ010000003.1"/>
</dbReference>
<evidence type="ECO:0008006" key="5">
    <source>
        <dbReference type="Google" id="ProtNLM"/>
    </source>
</evidence>
<accession>A0A9X0YLV6</accession>
<evidence type="ECO:0000313" key="2">
    <source>
        <dbReference type="EMBL" id="MDQ0334926.1"/>
    </source>
</evidence>
<evidence type="ECO:0000313" key="3">
    <source>
        <dbReference type="Proteomes" id="UP001138672"/>
    </source>
</evidence>
<comment type="caution">
    <text evidence="1">The sequence shown here is derived from an EMBL/GenBank/DDBJ whole genome shotgun (WGS) entry which is preliminary data.</text>
</comment>